<comment type="caution">
    <text evidence="5">The sequence shown here is derived from an EMBL/GenBank/DDBJ whole genome shotgun (WGS) entry which is preliminary data.</text>
</comment>
<organism evidence="5 6">
    <name type="scientific">Neobacillus piezotolerans</name>
    <dbReference type="NCBI Taxonomy" id="2259171"/>
    <lineage>
        <taxon>Bacteria</taxon>
        <taxon>Bacillati</taxon>
        <taxon>Bacillota</taxon>
        <taxon>Bacilli</taxon>
        <taxon>Bacillales</taxon>
        <taxon>Bacillaceae</taxon>
        <taxon>Neobacillus</taxon>
    </lineage>
</organism>
<evidence type="ECO:0000256" key="1">
    <source>
        <dbReference type="ARBA" id="ARBA00004401"/>
    </source>
</evidence>
<evidence type="ECO:0000256" key="2">
    <source>
        <dbReference type="ARBA" id="ARBA00009370"/>
    </source>
</evidence>
<dbReference type="AlphaFoldDB" id="A0A3D8GQD0"/>
<accession>A0A3D8GQD0</accession>
<gene>
    <name evidence="5" type="primary">lepB</name>
    <name evidence="5" type="ORF">DRW41_13255</name>
</gene>
<dbReference type="Gene3D" id="2.10.109.10">
    <property type="entry name" value="Umud Fragment, subunit A"/>
    <property type="match status" value="1"/>
</dbReference>
<dbReference type="Proteomes" id="UP000257144">
    <property type="component" value="Unassembled WGS sequence"/>
</dbReference>
<evidence type="ECO:0000256" key="3">
    <source>
        <dbReference type="RuleBase" id="RU362042"/>
    </source>
</evidence>
<dbReference type="Pfam" id="PF10502">
    <property type="entry name" value="Peptidase_S26"/>
    <property type="match status" value="1"/>
</dbReference>
<dbReference type="GO" id="GO:0005886">
    <property type="term" value="C:plasma membrane"/>
    <property type="evidence" value="ECO:0007669"/>
    <property type="project" value="UniProtKB-SubCell"/>
</dbReference>
<sequence length="266" mass="30434">MEKGLRNLRKAMNSSTHKGIHFTEIQKEKIRNSLHQEMKSAKIKQSLRPYLITALAASLFFLLFYKDIYNSFLSGPNQGAEEIIRDSITKPEIHMVEDGSNTFVIEYGSDNMDRGNHDFQSIDGLRKTVIERTKEFQRGTIVYYRYPGDNISLNPPDFYMGRVVGLPGETVEIIDGQVYINSKKLEAFYAKKRRAGHDMEAYLAKDLPNSTITEKDFKENMPRIKIPDSAVFVLSDDWFRGTDSRNFGPLNVSAIEGKVLGYLKED</sequence>
<dbReference type="OrthoDB" id="2427065at2"/>
<keyword evidence="3 5" id="KW-0378">Hydrolase</keyword>
<evidence type="ECO:0000259" key="4">
    <source>
        <dbReference type="Pfam" id="PF10502"/>
    </source>
</evidence>
<dbReference type="PANTHER" id="PTHR43390:SF1">
    <property type="entry name" value="CHLOROPLAST PROCESSING PEPTIDASE"/>
    <property type="match status" value="1"/>
</dbReference>
<dbReference type="EC" id="3.4.21.89" evidence="3"/>
<keyword evidence="6" id="KW-1185">Reference proteome</keyword>
<feature type="transmembrane region" description="Helical" evidence="3">
    <location>
        <begin position="47"/>
        <end position="65"/>
    </location>
</feature>
<protein>
    <recommendedName>
        <fullName evidence="3">Signal peptidase I</fullName>
        <ecNumber evidence="3">3.4.21.89</ecNumber>
    </recommendedName>
</protein>
<proteinExistence type="inferred from homology"/>
<dbReference type="InterPro" id="IPR019533">
    <property type="entry name" value="Peptidase_S26"/>
</dbReference>
<keyword evidence="3" id="KW-0645">Protease</keyword>
<name>A0A3D8GQD0_9BACI</name>
<dbReference type="PANTHER" id="PTHR43390">
    <property type="entry name" value="SIGNAL PEPTIDASE I"/>
    <property type="match status" value="1"/>
</dbReference>
<dbReference type="NCBIfam" id="TIGR02227">
    <property type="entry name" value="sigpep_I_bact"/>
    <property type="match status" value="1"/>
</dbReference>
<reference evidence="5 6" key="1">
    <citation type="submission" date="2018-07" db="EMBL/GenBank/DDBJ databases">
        <title>Bacillus sp. YLB-04 draft genome sequence.</title>
        <authorList>
            <person name="Yu L."/>
            <person name="Tang X."/>
        </authorList>
    </citation>
    <scope>NUCLEOTIDE SEQUENCE [LARGE SCALE GENOMIC DNA]</scope>
    <source>
        <strain evidence="5 6">YLB-04</strain>
    </source>
</reference>
<comment type="catalytic activity">
    <reaction evidence="3">
        <text>Cleavage of hydrophobic, N-terminal signal or leader sequences from secreted and periplasmic proteins.</text>
        <dbReference type="EC" id="3.4.21.89"/>
    </reaction>
</comment>
<dbReference type="SUPFAM" id="SSF51306">
    <property type="entry name" value="LexA/Signal peptidase"/>
    <property type="match status" value="1"/>
</dbReference>
<dbReference type="GO" id="GO:0006465">
    <property type="term" value="P:signal peptide processing"/>
    <property type="evidence" value="ECO:0007669"/>
    <property type="project" value="InterPro"/>
</dbReference>
<comment type="subcellular location">
    <subcellularLocation>
        <location evidence="1">Cell membrane</location>
        <topology evidence="1">Single-pass type II membrane protein</topology>
    </subcellularLocation>
    <subcellularLocation>
        <location evidence="3">Membrane</location>
        <topology evidence="3">Single-pass type II membrane protein</topology>
    </subcellularLocation>
</comment>
<keyword evidence="3" id="KW-0472">Membrane</keyword>
<feature type="domain" description="Peptidase S26" evidence="4">
    <location>
        <begin position="129"/>
        <end position="259"/>
    </location>
</feature>
<comment type="similarity">
    <text evidence="2 3">Belongs to the peptidase S26 family.</text>
</comment>
<evidence type="ECO:0000313" key="5">
    <source>
        <dbReference type="EMBL" id="RDU36492.1"/>
    </source>
</evidence>
<keyword evidence="3" id="KW-1133">Transmembrane helix</keyword>
<dbReference type="GO" id="GO:0009003">
    <property type="term" value="F:signal peptidase activity"/>
    <property type="evidence" value="ECO:0007669"/>
    <property type="project" value="UniProtKB-EC"/>
</dbReference>
<dbReference type="InterPro" id="IPR036286">
    <property type="entry name" value="LexA/Signal_pep-like_sf"/>
</dbReference>
<dbReference type="GO" id="GO:0004252">
    <property type="term" value="F:serine-type endopeptidase activity"/>
    <property type="evidence" value="ECO:0007669"/>
    <property type="project" value="InterPro"/>
</dbReference>
<dbReference type="RefSeq" id="WP_115452485.1">
    <property type="nucleotide sequence ID" value="NZ_QNQT01000005.1"/>
</dbReference>
<dbReference type="EMBL" id="QNQT01000005">
    <property type="protein sequence ID" value="RDU36492.1"/>
    <property type="molecule type" value="Genomic_DNA"/>
</dbReference>
<dbReference type="PRINTS" id="PR00727">
    <property type="entry name" value="LEADERPTASE"/>
</dbReference>
<dbReference type="InterPro" id="IPR000223">
    <property type="entry name" value="Pept_S26A_signal_pept_1"/>
</dbReference>
<keyword evidence="3" id="KW-0812">Transmembrane</keyword>
<evidence type="ECO:0000313" key="6">
    <source>
        <dbReference type="Proteomes" id="UP000257144"/>
    </source>
</evidence>